<evidence type="ECO:0000256" key="2">
    <source>
        <dbReference type="ARBA" id="ARBA00022475"/>
    </source>
</evidence>
<feature type="transmembrane region" description="Helical" evidence="6">
    <location>
        <begin position="95"/>
        <end position="114"/>
    </location>
</feature>
<dbReference type="eggNOG" id="COG1284">
    <property type="taxonomic scope" value="Bacteria"/>
</dbReference>
<protein>
    <recommendedName>
        <fullName evidence="9">YitT family protein</fullName>
    </recommendedName>
</protein>
<dbReference type="EMBL" id="CP001706">
    <property type="protein sequence ID" value="ACV07727.1"/>
    <property type="molecule type" value="Genomic_DNA"/>
</dbReference>
<feature type="transmembrane region" description="Helical" evidence="6">
    <location>
        <begin position="21"/>
        <end position="41"/>
    </location>
</feature>
<evidence type="ECO:0008006" key="9">
    <source>
        <dbReference type="Google" id="ProtNLM"/>
    </source>
</evidence>
<evidence type="ECO:0000256" key="6">
    <source>
        <dbReference type="SAM" id="Phobius"/>
    </source>
</evidence>
<dbReference type="GO" id="GO:0005886">
    <property type="term" value="C:plasma membrane"/>
    <property type="evidence" value="ECO:0007669"/>
    <property type="project" value="UniProtKB-SubCell"/>
</dbReference>
<comment type="subcellular location">
    <subcellularLocation>
        <location evidence="1">Cell membrane</location>
        <topology evidence="1">Multi-pass membrane protein</topology>
    </subcellularLocation>
</comment>
<reference evidence="7 8" key="1">
    <citation type="journal article" date="2009" name="Stand. Genomic Sci.">
        <title>Complete genome sequence of Jonesia denitrificans type strain (Prevot 55134).</title>
        <authorList>
            <person name="Pukall R."/>
            <person name="Gehrich-Schroter G."/>
            <person name="Lapidus A."/>
            <person name="Nolan M."/>
            <person name="Glavina Del Rio T."/>
            <person name="Lucas S."/>
            <person name="Chen F."/>
            <person name="Tice H."/>
            <person name="Pitluck S."/>
            <person name="Cheng J.F."/>
            <person name="Copeland A."/>
            <person name="Saunders E."/>
            <person name="Brettin T."/>
            <person name="Detter J.C."/>
            <person name="Bruce D."/>
            <person name="Goodwin L."/>
            <person name="Pati A."/>
            <person name="Ivanova N."/>
            <person name="Mavromatis K."/>
            <person name="Ovchinnikova G."/>
            <person name="Chen A."/>
            <person name="Palaniappan K."/>
            <person name="Land M."/>
            <person name="Hauser L."/>
            <person name="Chang Y.J."/>
            <person name="Jeffries C.D."/>
            <person name="Chain P."/>
            <person name="Goker M."/>
            <person name="Bristow J."/>
            <person name="Eisen J.A."/>
            <person name="Markowitz V."/>
            <person name="Hugenholtz P."/>
            <person name="Kyrpides N.C."/>
            <person name="Klenk H.P."/>
            <person name="Han C."/>
        </authorList>
    </citation>
    <scope>NUCLEOTIDE SEQUENCE [LARGE SCALE GENOMIC DNA]</scope>
    <source>
        <strain evidence="8">ATCC 14870 / DSM 20603 / BCRC 15368 / CIP 55.134 / JCM 11481 / NBRC 15587 / NCTC 10816 / Prevot 55134</strain>
    </source>
</reference>
<feature type="transmembrane region" description="Helical" evidence="6">
    <location>
        <begin position="185"/>
        <end position="202"/>
    </location>
</feature>
<dbReference type="HOGENOM" id="CLU_063199_3_0_11"/>
<sequence>MPAPPPSTAPSLTPARHKHTVIEDIFGLVAGVVVTSFALFLLRSTGAVTGGIAGLALAVEYWSGVSVSLLVVVLNVPFFAVALWQKGVRFTVRTLLAVGGLAVTTQFIGHVFTIDSINPVFGTLTGNLLAGLGMLMLFRHQASLGGVSITGLIIQERTGFKAGYTQLIFDACVVAISFVTLAPSMVALSILGAAVLNVVIVLNHRPDRYLGY</sequence>
<dbReference type="OrthoDB" id="3296441at2"/>
<dbReference type="InterPro" id="IPR051461">
    <property type="entry name" value="UPF0750_membrane"/>
</dbReference>
<dbReference type="AlphaFoldDB" id="C7R549"/>
<gene>
    <name evidence="7" type="ordered locus">Jden_0050</name>
</gene>
<dbReference type="PANTHER" id="PTHR33545">
    <property type="entry name" value="UPF0750 MEMBRANE PROTEIN YITT-RELATED"/>
    <property type="match status" value="1"/>
</dbReference>
<dbReference type="Proteomes" id="UP000000628">
    <property type="component" value="Chromosome"/>
</dbReference>
<evidence type="ECO:0000256" key="3">
    <source>
        <dbReference type="ARBA" id="ARBA00022692"/>
    </source>
</evidence>
<evidence type="ECO:0000256" key="1">
    <source>
        <dbReference type="ARBA" id="ARBA00004651"/>
    </source>
</evidence>
<evidence type="ECO:0000313" key="7">
    <source>
        <dbReference type="EMBL" id="ACV07727.1"/>
    </source>
</evidence>
<keyword evidence="8" id="KW-1185">Reference proteome</keyword>
<keyword evidence="4 6" id="KW-1133">Transmembrane helix</keyword>
<feature type="transmembrane region" description="Helical" evidence="6">
    <location>
        <begin position="61"/>
        <end position="83"/>
    </location>
</feature>
<keyword evidence="2" id="KW-1003">Cell membrane</keyword>
<dbReference type="InterPro" id="IPR003740">
    <property type="entry name" value="YitT"/>
</dbReference>
<dbReference type="KEGG" id="jde:Jden_0050"/>
<organism evidence="7 8">
    <name type="scientific">Jonesia denitrificans (strain ATCC 14870 / DSM 20603 / BCRC 15368 / CIP 55.134 / JCM 11481 / NBRC 15587 / NCTC 10816 / Prevot 55134)</name>
    <name type="common">Listeria denitrificans</name>
    <dbReference type="NCBI Taxonomy" id="471856"/>
    <lineage>
        <taxon>Bacteria</taxon>
        <taxon>Bacillati</taxon>
        <taxon>Actinomycetota</taxon>
        <taxon>Actinomycetes</taxon>
        <taxon>Micrococcales</taxon>
        <taxon>Jonesiaceae</taxon>
        <taxon>Jonesia</taxon>
    </lineage>
</organism>
<evidence type="ECO:0000256" key="5">
    <source>
        <dbReference type="ARBA" id="ARBA00023136"/>
    </source>
</evidence>
<dbReference type="Pfam" id="PF02588">
    <property type="entry name" value="YitT_membrane"/>
    <property type="match status" value="1"/>
</dbReference>
<evidence type="ECO:0000256" key="4">
    <source>
        <dbReference type="ARBA" id="ARBA00022989"/>
    </source>
</evidence>
<evidence type="ECO:0000313" key="8">
    <source>
        <dbReference type="Proteomes" id="UP000000628"/>
    </source>
</evidence>
<feature type="transmembrane region" description="Helical" evidence="6">
    <location>
        <begin position="120"/>
        <end position="138"/>
    </location>
</feature>
<dbReference type="PANTHER" id="PTHR33545:SF5">
    <property type="entry name" value="UPF0750 MEMBRANE PROTEIN YITT"/>
    <property type="match status" value="1"/>
</dbReference>
<name>C7R549_JONDD</name>
<keyword evidence="3 6" id="KW-0812">Transmembrane</keyword>
<proteinExistence type="predicted"/>
<dbReference type="RefSeq" id="WP_012805832.1">
    <property type="nucleotide sequence ID" value="NC_013174.1"/>
</dbReference>
<keyword evidence="5 6" id="KW-0472">Membrane</keyword>
<accession>C7R549</accession>